<dbReference type="InterPro" id="IPR006047">
    <property type="entry name" value="GH13_cat_dom"/>
</dbReference>
<dbReference type="OrthoDB" id="34423at2157"/>
<dbReference type="GO" id="GO:0030980">
    <property type="term" value="P:alpha-glucan catabolic process"/>
    <property type="evidence" value="ECO:0007669"/>
    <property type="project" value="TreeGrafter"/>
</dbReference>
<dbReference type="GO" id="GO:0047470">
    <property type="term" value="F:(1,4)-alpha-D-glucan 1-alpha-D-glucosylmutase activity"/>
    <property type="evidence" value="ECO:0007669"/>
    <property type="project" value="TreeGrafter"/>
</dbReference>
<dbReference type="GO" id="GO:0005992">
    <property type="term" value="P:trehalose biosynthetic process"/>
    <property type="evidence" value="ECO:0007669"/>
    <property type="project" value="TreeGrafter"/>
</dbReference>
<dbReference type="PANTHER" id="PTHR10357">
    <property type="entry name" value="ALPHA-AMYLASE FAMILY MEMBER"/>
    <property type="match status" value="1"/>
</dbReference>
<reference evidence="3" key="3">
    <citation type="submission" date="2020-03" db="EMBL/GenBank/DDBJ databases">
        <title>Sequencing and Assembly of Multiple Reported Metal-Biooxidizing Members of the Extremely Thermoacidophilic Archaeal Family Sulfolobaceae.</title>
        <authorList>
            <person name="Counts J.A."/>
            <person name="Kelly R.M."/>
        </authorList>
    </citation>
    <scope>NUCLEOTIDE SEQUENCE [LARGE SCALE GENOMIC DNA]</scope>
    <source>
        <strain evidence="3">HO1-1</strain>
    </source>
</reference>
<dbReference type="InterPro" id="IPR012767">
    <property type="entry name" value="Trehalose_TreY"/>
</dbReference>
<dbReference type="SMART" id="SM00642">
    <property type="entry name" value="Aamy"/>
    <property type="match status" value="1"/>
</dbReference>
<evidence type="ECO:0000313" key="2">
    <source>
        <dbReference type="EMBL" id="AWR98466.1"/>
    </source>
</evidence>
<dbReference type="PANTHER" id="PTHR10357:SF216">
    <property type="entry name" value="MALTOOLIGOSYL TREHALOSE SYNTHASE-RELATED"/>
    <property type="match status" value="1"/>
</dbReference>
<dbReference type="GeneID" id="36833805"/>
<evidence type="ECO:0000313" key="3">
    <source>
        <dbReference type="Proteomes" id="UP000247586"/>
    </source>
</evidence>
<feature type="domain" description="Glycosyl hydrolase family 13 catalytic" evidence="1">
    <location>
        <begin position="6"/>
        <end position="634"/>
    </location>
</feature>
<reference evidence="3" key="2">
    <citation type="submission" date="2020-03" db="EMBL/GenBank/DDBJ databases">
        <title>Complete Genome Sequences of Extremely Thermoacidophilic, Metal-Mobilizing Type-Strain Members of the Archaeal Family Sulfolobaceae: Acidianus brierleyi DSM-1651T, Acidianus sulfidivorans DSM-18786T, Metallosphaera hakonensis DSM-7519T, and Metallosphaera prunae DSM-10039T.</title>
        <authorList>
            <person name="Counts J.A."/>
            <person name="Kelly R.M."/>
        </authorList>
    </citation>
    <scope>NUCLEOTIDE SEQUENCE [LARGE SCALE GENOMIC DNA]</scope>
    <source>
        <strain evidence="3">HO1-1</strain>
    </source>
</reference>
<dbReference type="STRING" id="1293036.GCA_001315825_01723"/>
<dbReference type="InterPro" id="IPR017853">
    <property type="entry name" value="GH"/>
</dbReference>
<dbReference type="Gene3D" id="3.30.1590.10">
    <property type="entry name" value="Maltooligosyl trehalose synthase, domain 2"/>
    <property type="match status" value="1"/>
</dbReference>
<dbReference type="InterPro" id="IPR013797">
    <property type="entry name" value="Maltooligo_trehalose_synth_4"/>
</dbReference>
<accession>A0A2U9IR55</accession>
<dbReference type="Proteomes" id="UP000247586">
    <property type="component" value="Chromosome"/>
</dbReference>
<dbReference type="KEGG" id="mhk:DFR87_00645"/>
<name>A0A2U9IR55_9CREN</name>
<dbReference type="Gene3D" id="3.20.20.80">
    <property type="entry name" value="Glycosidases"/>
    <property type="match status" value="1"/>
</dbReference>
<proteinExistence type="predicted"/>
<dbReference type="Gene3D" id="1.10.10.470">
    <property type="entry name" value="Maltooligosyl trehalose synthase, domain 4"/>
    <property type="match status" value="1"/>
</dbReference>
<gene>
    <name evidence="2" type="ORF">DFR87_00645</name>
</gene>
<dbReference type="AlphaFoldDB" id="A0A2U9IR55"/>
<dbReference type="Gene3D" id="1.10.150.200">
    <property type="entry name" value="Maltooligosyl trehalose synthase, domain 3"/>
    <property type="match status" value="1"/>
</dbReference>
<reference evidence="2 3" key="1">
    <citation type="submission" date="2018-05" db="EMBL/GenBank/DDBJ databases">
        <title>Complete Genome Sequences of Extremely Thermoacidophilic, Metal-Mobilizing Type-Strain Members of the Archaeal Family Sulfolobaceae: Acidianus brierleyi DSM-1651T, Acidianus sulfidivorans DSM-18786T, Metallosphaera hakonensis DSM-7519T, and Metallosphaera prunae DSM-10039T.</title>
        <authorList>
            <person name="Counts J.A."/>
            <person name="Kelly R.M."/>
        </authorList>
    </citation>
    <scope>NUCLEOTIDE SEQUENCE [LARGE SCALE GENOMIC DNA]</scope>
    <source>
        <strain evidence="2 3">HO1-1</strain>
    </source>
</reference>
<keyword evidence="3" id="KW-1185">Reference proteome</keyword>
<protein>
    <submittedName>
        <fullName evidence="2">Malto-oligosyltrehalose synthase</fullName>
    </submittedName>
</protein>
<dbReference type="Pfam" id="PF00128">
    <property type="entry name" value="Alpha-amylase"/>
    <property type="match status" value="1"/>
</dbReference>
<organism evidence="2 3">
    <name type="scientific">Metallosphaera hakonensis JCM 8857 = DSM 7519</name>
    <dbReference type="NCBI Taxonomy" id="1293036"/>
    <lineage>
        <taxon>Archaea</taxon>
        <taxon>Thermoproteota</taxon>
        <taxon>Thermoprotei</taxon>
        <taxon>Sulfolobales</taxon>
        <taxon>Sulfolobaceae</taxon>
        <taxon>Metallosphaera</taxon>
    </lineage>
</organism>
<dbReference type="CDD" id="cd11336">
    <property type="entry name" value="AmyAc_MTSase"/>
    <property type="match status" value="1"/>
</dbReference>
<dbReference type="RefSeq" id="WP_110368689.1">
    <property type="nucleotide sequence ID" value="NZ_CP029287.2"/>
</dbReference>
<sequence>MTAREPNLVATYRLQLNKGFPFSAVTQLLDYFQELGVSHLYLSPVLKARPSSSHGYDVVDPTAINDELGGMDDYLDLLRQAKERSLGVIQDIVPNHMAVHQDNWRLMDLLRKWRESRYYEYFDHYRGDKLILPFLEADLETVLREGKIRVEGDWIRYGDLKFPINEEGRRYLETLDRLGAEELRKLLSLQHYELRYWKESPNYRRFFAVNDLIAVKVELDHVFQESHSLILGLPVDGLRIDHVDGLRDPGKYLTSLREKVGNKVIYVEKILQLHEKLREDWPVEGTTGYDFLNYVNLLLVTEPEKMVKIYEDFVERKVNVEELIRESKKLVAETLFKGDLEMLSMELQVDFNYLVEFLSCLRIYRSYVGNERELEECDRGNKIPRDKIARLQQYMPAIFAKGYEDTALFRYNALISVNEVGSDLATMSISMEEFHRFNVERRGTRSINATSTHDTKFSEDVRARISVISEIPDTWRERVWYWHDLLKPRVDRNDEYRLYQTLVGSYQDSPDYGERLKNHMIKVLREAKTHTTWENPNTEYEQEMISLVEEVLHNRSFVEDFLEFESTVVRLGYKKSLVTLALKMLSPGVPDIYQGTEVWRFLLTDPDNRIPVDFERLKTVMRNLPREMELDPSDERVKMWFTRELLKLRRRGLGEYEPIEHGFRRGNVILLFSPKVTKVQEGEVELGEDYVNLVNGERERKVNLRELERYGILVLMKG</sequence>
<dbReference type="EMBL" id="CP029287">
    <property type="protein sequence ID" value="AWR98466.1"/>
    <property type="molecule type" value="Genomic_DNA"/>
</dbReference>
<evidence type="ECO:0000259" key="1">
    <source>
        <dbReference type="SMART" id="SM00642"/>
    </source>
</evidence>
<dbReference type="SUPFAM" id="SSF51445">
    <property type="entry name" value="(Trans)glycosidases"/>
    <property type="match status" value="1"/>
</dbReference>